<dbReference type="InterPro" id="IPR013249">
    <property type="entry name" value="RNA_pol_sigma70_r4_t2"/>
</dbReference>
<keyword evidence="8" id="KW-1185">Reference proteome</keyword>
<accession>A0A2G4YR45</accession>
<protein>
    <recommendedName>
        <fullName evidence="9">RNA polymerase subunit sigma-70</fullName>
    </recommendedName>
</protein>
<dbReference type="Pfam" id="PF08281">
    <property type="entry name" value="Sigma70_r4_2"/>
    <property type="match status" value="1"/>
</dbReference>
<evidence type="ECO:0008006" key="9">
    <source>
        <dbReference type="Google" id="ProtNLM"/>
    </source>
</evidence>
<dbReference type="InterPro" id="IPR039425">
    <property type="entry name" value="RNA_pol_sigma-70-like"/>
</dbReference>
<feature type="domain" description="RNA polymerase sigma factor 70 region 4 type 2" evidence="6">
    <location>
        <begin position="113"/>
        <end position="163"/>
    </location>
</feature>
<dbReference type="AlphaFoldDB" id="A0A2G4YR45"/>
<dbReference type="InterPro" id="IPR013324">
    <property type="entry name" value="RNA_pol_sigma_r3/r4-like"/>
</dbReference>
<dbReference type="SUPFAM" id="SSF88659">
    <property type="entry name" value="Sigma3 and sigma4 domains of RNA polymerase sigma factors"/>
    <property type="match status" value="1"/>
</dbReference>
<keyword evidence="2" id="KW-0805">Transcription regulation</keyword>
<keyword evidence="3" id="KW-0731">Sigma factor</keyword>
<comment type="similarity">
    <text evidence="1">Belongs to the sigma-70 factor family. ECF subfamily.</text>
</comment>
<organism evidence="7 8">
    <name type="scientific">Paremcibacter congregatus</name>
    <dbReference type="NCBI Taxonomy" id="2043170"/>
    <lineage>
        <taxon>Bacteria</taxon>
        <taxon>Pseudomonadati</taxon>
        <taxon>Pseudomonadota</taxon>
        <taxon>Alphaproteobacteria</taxon>
        <taxon>Emcibacterales</taxon>
        <taxon>Emcibacteraceae</taxon>
        <taxon>Paremcibacter</taxon>
    </lineage>
</organism>
<feature type="domain" description="RNA polymerase sigma-70 region 2" evidence="5">
    <location>
        <begin position="19"/>
        <end position="78"/>
    </location>
</feature>
<dbReference type="InterPro" id="IPR007627">
    <property type="entry name" value="RNA_pol_sigma70_r2"/>
</dbReference>
<dbReference type="SUPFAM" id="SSF88946">
    <property type="entry name" value="Sigma2 domain of RNA polymerase sigma factors"/>
    <property type="match status" value="1"/>
</dbReference>
<dbReference type="CDD" id="cd06171">
    <property type="entry name" value="Sigma70_r4"/>
    <property type="match status" value="1"/>
</dbReference>
<dbReference type="InterPro" id="IPR014284">
    <property type="entry name" value="RNA_pol_sigma-70_dom"/>
</dbReference>
<dbReference type="NCBIfam" id="TIGR02937">
    <property type="entry name" value="sigma70-ECF"/>
    <property type="match status" value="1"/>
</dbReference>
<dbReference type="GO" id="GO:0016987">
    <property type="term" value="F:sigma factor activity"/>
    <property type="evidence" value="ECO:0007669"/>
    <property type="project" value="UniProtKB-KW"/>
</dbReference>
<keyword evidence="4" id="KW-0804">Transcription</keyword>
<dbReference type="GO" id="GO:0006352">
    <property type="term" value="P:DNA-templated transcription initiation"/>
    <property type="evidence" value="ECO:0007669"/>
    <property type="project" value="InterPro"/>
</dbReference>
<evidence type="ECO:0000313" key="8">
    <source>
        <dbReference type="Proteomes" id="UP000229730"/>
    </source>
</evidence>
<name>A0A2G4YR45_9PROT</name>
<evidence type="ECO:0000256" key="4">
    <source>
        <dbReference type="ARBA" id="ARBA00023163"/>
    </source>
</evidence>
<sequence>MPNTEQGKLLDFFLGNRAEMQGFLMKRLRSAEDTDDILQEIYLRIEKFTGEEDIMNSRAFVYRIANNLAIDRMRQRTRHRNHHSDGEDTCAEIAAPLPPADQIIYGRSRLKFLQEALGKLSEKQRTCFILHRCDKMTYKEVGQKVGLSESMAKKHVIKALAHCRKYMRKIEG</sequence>
<dbReference type="PANTHER" id="PTHR43133">
    <property type="entry name" value="RNA POLYMERASE ECF-TYPE SIGMA FACTO"/>
    <property type="match status" value="1"/>
</dbReference>
<evidence type="ECO:0000256" key="2">
    <source>
        <dbReference type="ARBA" id="ARBA00023015"/>
    </source>
</evidence>
<evidence type="ECO:0000256" key="1">
    <source>
        <dbReference type="ARBA" id="ARBA00010641"/>
    </source>
</evidence>
<evidence type="ECO:0000313" key="7">
    <source>
        <dbReference type="EMBL" id="PHZ84799.1"/>
    </source>
</evidence>
<evidence type="ECO:0000259" key="6">
    <source>
        <dbReference type="Pfam" id="PF08281"/>
    </source>
</evidence>
<dbReference type="Proteomes" id="UP000229730">
    <property type="component" value="Unassembled WGS sequence"/>
</dbReference>
<gene>
    <name evidence="7" type="ORF">CRD36_08695</name>
</gene>
<comment type="caution">
    <text evidence="7">The sequence shown here is derived from an EMBL/GenBank/DDBJ whole genome shotgun (WGS) entry which is preliminary data.</text>
</comment>
<dbReference type="PANTHER" id="PTHR43133:SF63">
    <property type="entry name" value="RNA POLYMERASE SIGMA FACTOR FECI-RELATED"/>
    <property type="match status" value="1"/>
</dbReference>
<proteinExistence type="inferred from homology"/>
<dbReference type="InParanoid" id="A0A2G4YR45"/>
<dbReference type="GO" id="GO:0003677">
    <property type="term" value="F:DNA binding"/>
    <property type="evidence" value="ECO:0007669"/>
    <property type="project" value="InterPro"/>
</dbReference>
<dbReference type="Pfam" id="PF04542">
    <property type="entry name" value="Sigma70_r2"/>
    <property type="match status" value="1"/>
</dbReference>
<dbReference type="RefSeq" id="WP_139932293.1">
    <property type="nucleotide sequence ID" value="NZ_CP041025.1"/>
</dbReference>
<dbReference type="InterPro" id="IPR036388">
    <property type="entry name" value="WH-like_DNA-bd_sf"/>
</dbReference>
<dbReference type="Gene3D" id="1.10.1740.10">
    <property type="match status" value="1"/>
</dbReference>
<reference evidence="7 8" key="1">
    <citation type="submission" date="2017-10" db="EMBL/GenBank/DDBJ databases">
        <title>Frigbacter circumglobatus gen. nov. sp. nov., isolated from sediment cultured in situ.</title>
        <authorList>
            <person name="Zhao Z."/>
        </authorList>
    </citation>
    <scope>NUCLEOTIDE SEQUENCE [LARGE SCALE GENOMIC DNA]</scope>
    <source>
        <strain evidence="7 8">ZYL</strain>
    </source>
</reference>
<evidence type="ECO:0000256" key="3">
    <source>
        <dbReference type="ARBA" id="ARBA00023082"/>
    </source>
</evidence>
<dbReference type="InterPro" id="IPR013325">
    <property type="entry name" value="RNA_pol_sigma_r2"/>
</dbReference>
<dbReference type="Gene3D" id="1.10.10.10">
    <property type="entry name" value="Winged helix-like DNA-binding domain superfamily/Winged helix DNA-binding domain"/>
    <property type="match status" value="1"/>
</dbReference>
<evidence type="ECO:0000259" key="5">
    <source>
        <dbReference type="Pfam" id="PF04542"/>
    </source>
</evidence>
<dbReference type="EMBL" id="PDEM01000020">
    <property type="protein sequence ID" value="PHZ84799.1"/>
    <property type="molecule type" value="Genomic_DNA"/>
</dbReference>